<evidence type="ECO:0000256" key="2">
    <source>
        <dbReference type="ARBA" id="ARBA00022670"/>
    </source>
</evidence>
<keyword evidence="3" id="KW-0378">Hydrolase</keyword>
<evidence type="ECO:0000313" key="6">
    <source>
        <dbReference type="EMBL" id="RZB86890.1"/>
    </source>
</evidence>
<sequence length="499" mass="56544">MDCDGLERHERRNAYKQAQTSVWTEDEPDTQHCLQEPFATKMGTSPHQKDEGGVRHTSATATLDDVVGAIKHLTQTLENMDNQNRTKLNAIENTNHTMLKAICNFVRQDQHESTKDAMDDVAMSGTQNTCVNDQRLPCENPKKPVSTPTVKSTKNEAYSKSTGSFKNIETIFIPGDDDDEFINPLPMGMKGSKSSYSSPRTLNLSGPNQVNTTDNSSPPEPFMSNYVTGLTTKDMPCCFKPTVDMNLTFEETQVCAYVFNPNLDPRVGNNLGTRQTFQSLCPNKPVREEIILFMCLKVAYSQLYRTRSVWCMPPAFAVDVINGSPMETLIEHYGKDWMPPFSDLKLIYIPIIQNSAHWYLMVIDMNDRNIYHLDCDLTSQTAYQRKDTIKIMANVMLSVLEIVFPTQEFVIGFDGMDCWDIIEARGIPNCGSSEKSTLWVLEWMQMEESFVSLLYGVLEEKAVRMKVAMILLLGTHNQCRGELITNAKRNWHDSIHGKH</sequence>
<dbReference type="Gene3D" id="3.40.395.10">
    <property type="entry name" value="Adenoviral Proteinase, Chain A"/>
    <property type="match status" value="1"/>
</dbReference>
<feature type="domain" description="Ubiquitin-like protease family profile" evidence="5">
    <location>
        <begin position="321"/>
        <end position="401"/>
    </location>
</feature>
<dbReference type="Proteomes" id="UP000289340">
    <property type="component" value="Chromosome 10"/>
</dbReference>
<dbReference type="EMBL" id="QZWG01000010">
    <property type="protein sequence ID" value="RZB86890.1"/>
    <property type="molecule type" value="Genomic_DNA"/>
</dbReference>
<feature type="compositionally biased region" description="Low complexity" evidence="4">
    <location>
        <begin position="190"/>
        <end position="199"/>
    </location>
</feature>
<feature type="compositionally biased region" description="Polar residues" evidence="4">
    <location>
        <begin position="146"/>
        <end position="155"/>
    </location>
</feature>
<evidence type="ECO:0000313" key="7">
    <source>
        <dbReference type="Proteomes" id="UP000289340"/>
    </source>
</evidence>
<proteinExistence type="inferred from homology"/>
<dbReference type="SUPFAM" id="SSF54001">
    <property type="entry name" value="Cysteine proteinases"/>
    <property type="match status" value="1"/>
</dbReference>
<reference evidence="6 7" key="1">
    <citation type="submission" date="2018-09" db="EMBL/GenBank/DDBJ databases">
        <title>A high-quality reference genome of wild soybean provides a powerful tool to mine soybean genomes.</title>
        <authorList>
            <person name="Xie M."/>
            <person name="Chung C.Y.L."/>
            <person name="Li M.-W."/>
            <person name="Wong F.-L."/>
            <person name="Chan T.-F."/>
            <person name="Lam H.-M."/>
        </authorList>
    </citation>
    <scope>NUCLEOTIDE SEQUENCE [LARGE SCALE GENOMIC DNA]</scope>
    <source>
        <strain evidence="7">cv. W05</strain>
        <tissue evidence="6">Hypocotyl of etiolated seedlings</tissue>
    </source>
</reference>
<dbReference type="AlphaFoldDB" id="A0A445ILF2"/>
<evidence type="ECO:0000256" key="4">
    <source>
        <dbReference type="SAM" id="MobiDB-lite"/>
    </source>
</evidence>
<dbReference type="GO" id="GO:0006508">
    <property type="term" value="P:proteolysis"/>
    <property type="evidence" value="ECO:0007669"/>
    <property type="project" value="UniProtKB-KW"/>
</dbReference>
<accession>A0A445ILF2</accession>
<dbReference type="InterPro" id="IPR003653">
    <property type="entry name" value="Peptidase_C48_C"/>
</dbReference>
<comment type="caution">
    <text evidence="6">The sequence shown here is derived from an EMBL/GenBank/DDBJ whole genome shotgun (WGS) entry which is preliminary data.</text>
</comment>
<name>A0A445ILF2_GLYSO</name>
<dbReference type="InterPro" id="IPR038765">
    <property type="entry name" value="Papain-like_cys_pep_sf"/>
</dbReference>
<keyword evidence="7" id="KW-1185">Reference proteome</keyword>
<gene>
    <name evidence="6" type="ORF">D0Y65_026828</name>
</gene>
<feature type="compositionally biased region" description="Polar residues" evidence="4">
    <location>
        <begin position="200"/>
        <end position="217"/>
    </location>
</feature>
<evidence type="ECO:0000256" key="3">
    <source>
        <dbReference type="ARBA" id="ARBA00022801"/>
    </source>
</evidence>
<protein>
    <recommendedName>
        <fullName evidence="5">Ubiquitin-like protease family profile domain-containing protein</fullName>
    </recommendedName>
</protein>
<organism evidence="6 7">
    <name type="scientific">Glycine soja</name>
    <name type="common">Wild soybean</name>
    <dbReference type="NCBI Taxonomy" id="3848"/>
    <lineage>
        <taxon>Eukaryota</taxon>
        <taxon>Viridiplantae</taxon>
        <taxon>Streptophyta</taxon>
        <taxon>Embryophyta</taxon>
        <taxon>Tracheophyta</taxon>
        <taxon>Spermatophyta</taxon>
        <taxon>Magnoliopsida</taxon>
        <taxon>eudicotyledons</taxon>
        <taxon>Gunneridae</taxon>
        <taxon>Pentapetalae</taxon>
        <taxon>rosids</taxon>
        <taxon>fabids</taxon>
        <taxon>Fabales</taxon>
        <taxon>Fabaceae</taxon>
        <taxon>Papilionoideae</taxon>
        <taxon>50 kb inversion clade</taxon>
        <taxon>NPAAA clade</taxon>
        <taxon>indigoferoid/millettioid clade</taxon>
        <taxon>Phaseoleae</taxon>
        <taxon>Glycine</taxon>
        <taxon>Glycine subgen. Soja</taxon>
    </lineage>
</organism>
<keyword evidence="2" id="KW-0645">Protease</keyword>
<comment type="similarity">
    <text evidence="1">Belongs to the peptidase C48 family.</text>
</comment>
<evidence type="ECO:0000259" key="5">
    <source>
        <dbReference type="Pfam" id="PF02902"/>
    </source>
</evidence>
<feature type="region of interest" description="Disordered" evidence="4">
    <location>
        <begin position="190"/>
        <end position="221"/>
    </location>
</feature>
<evidence type="ECO:0000256" key="1">
    <source>
        <dbReference type="ARBA" id="ARBA00005234"/>
    </source>
</evidence>
<dbReference type="Pfam" id="PF02902">
    <property type="entry name" value="Peptidase_C48"/>
    <property type="match status" value="1"/>
</dbReference>
<dbReference type="GO" id="GO:0008234">
    <property type="term" value="F:cysteine-type peptidase activity"/>
    <property type="evidence" value="ECO:0007669"/>
    <property type="project" value="InterPro"/>
</dbReference>
<feature type="region of interest" description="Disordered" evidence="4">
    <location>
        <begin position="133"/>
        <end position="155"/>
    </location>
</feature>